<dbReference type="Gene3D" id="3.40.50.10140">
    <property type="entry name" value="Toll/interleukin-1 receptor homology (TIR) domain"/>
    <property type="match status" value="1"/>
</dbReference>
<evidence type="ECO:0000259" key="6">
    <source>
        <dbReference type="Pfam" id="PF02384"/>
    </source>
</evidence>
<sequence length="1382" mass="152414">MNPLEPVCLFISYQRDDEDFVSELAARIQAEAHHRRVAVHVWWDRRLLPGVDWDAELTQQLDEADVFAAVVTPAFLDSDYITRKEIPAMLDRWNRGTHPIETLVPVLPLQFRAVSKNGSPLREMQFHNPTTPLSEQDGRDYEDAFTEYVDALIDSAQTQRDLRSAVQAQPHLQAHVRTVEELARVVRLDPDATPEDSLKLPLQELVTKVALTVGITGVSCTTEHRSDHSRVDIAVRRNGTVVGLIEVKAPNKSGNPARPTGWTSHDKKQWEVLKDHPNLIYTNGTTFTHSRGLGENLDPVDIAPANERATRNLLGILSEFLRWSPIVPSQPRPLARVLAQLARLLRDDVMNDINNDGDLAKLHREWQNTLMPDANAADFADSYAQTFCYALLLARLEGAPEPLKAETAGVALRSHGQSLLSAVLRVLNQPAAREALEQSASLLETVIGQVDPVKFARSGDEWVYFYEYFLASYDPKLRDARGVYYTPVEVVDCQVRLTQYILQEKMGLHEGFASENVNTLDPATGTGSYLLSIIRRTIDSAPARAAAATSLGQNLHGFEILVGPYAVTHLRVTQALLAEQASLPGGAINVALTDTLSRPQAPDEIGTLFAEPLVEEQHRATTFKSSETPVTVVIGNPPYNRASDGGAESDTGGMVRYGTRDEPALLGDFIEPLSALGKGGSAKNLYNDYVYFWRWAIWKACEQHDDAPAVVNFISPSSFLRGPGFAGMRQVLRQQFDELWVIDLGGEKRGAADEPNVFDILTPVAITICIRYQRQKGQRKATYRPCQVRYHRVPASTREDLHAGLNNLLVLDPDDSRWEEITGDRASNLTPGAKGPGFTSWPTMSDLFPWSSRGVQFSRTWPVSQDKSVLERRWRALLNAGLEDQPVLLHTTRDVSITASPKSFHTGAPTTPLAELATTDQPEALSPIWFRSFDTQWCISDRRVIDMPRPGLWSSQSDDQVFLTTLGQPSNGPAVVVAPHVPDLNAFRGSAGGIIYPAFRAVDEPNITPGLLQTLGLVDGPSALVSYIVGITGSATYLDAFGDDVRASETIAVPITKDEDLFQRVRALGESIISAHTGGLRCSPTNEFGHPAALRGSAHEVRPIPETTMPSEYSYDPELEELAVGEGVIGGVTSAVWKYEVSGLRVVQSWLSFRMKARAGRKSSDLDRDILPAAWAQSNELLRMLWSVEASVYLETEAADLLEEVLASELWTADTLPKPTKANRAAPRVTHPDKVRADTLAGAPLSLSQAREIARSGHRYVSVSEPAPAERLTESIEWQTSGGDTVVGDAGDWLVGEGSQRRTVSADVFERTYSEQSDGMFLKTGEVFARQVDAERSVDTLEGIVHAEADDWLVTNDIDCEDVWVVAVEDFDAKYSRHDTRG</sequence>
<dbReference type="PRINTS" id="PR00507">
    <property type="entry name" value="N12N6MTFRASE"/>
</dbReference>
<keyword evidence="2" id="KW-0489">Methyltransferase</keyword>
<feature type="domain" description="Type ISP restriction-modification enzyme LLaBIII C-terminal specificity" evidence="8">
    <location>
        <begin position="846"/>
        <end position="1179"/>
    </location>
</feature>
<dbReference type="PANTHER" id="PTHR33841">
    <property type="entry name" value="DNA METHYLTRANSFERASE YEEA-RELATED"/>
    <property type="match status" value="1"/>
</dbReference>
<dbReference type="Pfam" id="PF18135">
    <property type="entry name" value="Type_ISP_C"/>
    <property type="match status" value="1"/>
</dbReference>
<name>A0ABY4YSY9_9MICO</name>
<dbReference type="InterPro" id="IPR003356">
    <property type="entry name" value="DNA_methylase_A-5"/>
</dbReference>
<dbReference type="PANTHER" id="PTHR33841:SF1">
    <property type="entry name" value="DNA METHYLTRANSFERASE A"/>
    <property type="match status" value="1"/>
</dbReference>
<keyword evidence="3" id="KW-0808">Transferase</keyword>
<proteinExistence type="predicted"/>
<dbReference type="Proteomes" id="UP001056455">
    <property type="component" value="Chromosome"/>
</dbReference>
<dbReference type="InterPro" id="IPR050953">
    <property type="entry name" value="N4_N6_ade-DNA_methylase"/>
</dbReference>
<evidence type="ECO:0000313" key="9">
    <source>
        <dbReference type="EMBL" id="USQ79697.1"/>
    </source>
</evidence>
<comment type="catalytic activity">
    <reaction evidence="5">
        <text>a 2'-deoxyadenosine in DNA + S-adenosyl-L-methionine = an N(6)-methyl-2'-deoxyadenosine in DNA + S-adenosyl-L-homocysteine + H(+)</text>
        <dbReference type="Rhea" id="RHEA:15197"/>
        <dbReference type="Rhea" id="RHEA-COMP:12418"/>
        <dbReference type="Rhea" id="RHEA-COMP:12419"/>
        <dbReference type="ChEBI" id="CHEBI:15378"/>
        <dbReference type="ChEBI" id="CHEBI:57856"/>
        <dbReference type="ChEBI" id="CHEBI:59789"/>
        <dbReference type="ChEBI" id="CHEBI:90615"/>
        <dbReference type="ChEBI" id="CHEBI:90616"/>
        <dbReference type="EC" id="2.1.1.72"/>
    </reaction>
</comment>
<dbReference type="EC" id="2.1.1.72" evidence="1"/>
<reference evidence="9" key="1">
    <citation type="submission" date="2022-06" db="EMBL/GenBank/DDBJ databases">
        <title>Ornithinimicrobium HY1793.</title>
        <authorList>
            <person name="Huang Y."/>
        </authorList>
    </citation>
    <scope>NUCLEOTIDE SEQUENCE</scope>
    <source>
        <strain evidence="9">HY1793</strain>
    </source>
</reference>
<evidence type="ECO:0000256" key="1">
    <source>
        <dbReference type="ARBA" id="ARBA00011900"/>
    </source>
</evidence>
<gene>
    <name evidence="9" type="ORF">NF556_19245</name>
</gene>
<accession>A0ABY4YSY9</accession>
<keyword evidence="4" id="KW-0680">Restriction system</keyword>
<evidence type="ECO:0000256" key="4">
    <source>
        <dbReference type="ARBA" id="ARBA00022747"/>
    </source>
</evidence>
<evidence type="ECO:0000259" key="7">
    <source>
        <dbReference type="Pfam" id="PF13676"/>
    </source>
</evidence>
<evidence type="ECO:0000313" key="10">
    <source>
        <dbReference type="Proteomes" id="UP001056455"/>
    </source>
</evidence>
<dbReference type="SUPFAM" id="SSF53335">
    <property type="entry name" value="S-adenosyl-L-methionine-dependent methyltransferases"/>
    <property type="match status" value="1"/>
</dbReference>
<organism evidence="9 10">
    <name type="scientific">Ornithinimicrobium faecis</name>
    <dbReference type="NCBI Taxonomy" id="2934158"/>
    <lineage>
        <taxon>Bacteria</taxon>
        <taxon>Bacillati</taxon>
        <taxon>Actinomycetota</taxon>
        <taxon>Actinomycetes</taxon>
        <taxon>Micrococcales</taxon>
        <taxon>Ornithinimicrobiaceae</taxon>
        <taxon>Ornithinimicrobium</taxon>
    </lineage>
</organism>
<evidence type="ECO:0000256" key="2">
    <source>
        <dbReference type="ARBA" id="ARBA00022603"/>
    </source>
</evidence>
<dbReference type="Pfam" id="PF02384">
    <property type="entry name" value="N6_Mtase"/>
    <property type="match status" value="1"/>
</dbReference>
<protein>
    <recommendedName>
        <fullName evidence="1">site-specific DNA-methyltransferase (adenine-specific)</fullName>
        <ecNumber evidence="1">2.1.1.72</ecNumber>
    </recommendedName>
</protein>
<keyword evidence="10" id="KW-1185">Reference proteome</keyword>
<dbReference type="EMBL" id="CP099489">
    <property type="protein sequence ID" value="USQ79697.1"/>
    <property type="molecule type" value="Genomic_DNA"/>
</dbReference>
<dbReference type="SUPFAM" id="SSF52200">
    <property type="entry name" value="Toll/Interleukin receptor TIR domain"/>
    <property type="match status" value="1"/>
</dbReference>
<dbReference type="Gene3D" id="3.40.50.150">
    <property type="entry name" value="Vaccinia Virus protein VP39"/>
    <property type="match status" value="1"/>
</dbReference>
<evidence type="ECO:0000256" key="5">
    <source>
        <dbReference type="ARBA" id="ARBA00047942"/>
    </source>
</evidence>
<dbReference type="PROSITE" id="PS00092">
    <property type="entry name" value="N6_MTASE"/>
    <property type="match status" value="1"/>
</dbReference>
<dbReference type="InterPro" id="IPR029063">
    <property type="entry name" value="SAM-dependent_MTases_sf"/>
</dbReference>
<dbReference type="RefSeq" id="WP_252592801.1">
    <property type="nucleotide sequence ID" value="NZ_CP099489.1"/>
</dbReference>
<dbReference type="InterPro" id="IPR002052">
    <property type="entry name" value="DNA_methylase_N6_adenine_CS"/>
</dbReference>
<dbReference type="InterPro" id="IPR041635">
    <property type="entry name" value="Type_ISP_LLaBIII_C"/>
</dbReference>
<dbReference type="Pfam" id="PF13676">
    <property type="entry name" value="TIR_2"/>
    <property type="match status" value="1"/>
</dbReference>
<evidence type="ECO:0000259" key="8">
    <source>
        <dbReference type="Pfam" id="PF18135"/>
    </source>
</evidence>
<evidence type="ECO:0000256" key="3">
    <source>
        <dbReference type="ARBA" id="ARBA00022679"/>
    </source>
</evidence>
<dbReference type="InterPro" id="IPR000157">
    <property type="entry name" value="TIR_dom"/>
</dbReference>
<dbReference type="InterPro" id="IPR035897">
    <property type="entry name" value="Toll_tir_struct_dom_sf"/>
</dbReference>
<feature type="domain" description="DNA methylase adenine-specific" evidence="6">
    <location>
        <begin position="465"/>
        <end position="645"/>
    </location>
</feature>
<feature type="domain" description="TIR" evidence="7">
    <location>
        <begin position="10"/>
        <end position="107"/>
    </location>
</feature>